<protein>
    <recommendedName>
        <fullName evidence="2">PDZ domain-containing protein</fullName>
    </recommendedName>
</protein>
<dbReference type="InterPro" id="IPR046450">
    <property type="entry name" value="PA_dom_sf"/>
</dbReference>
<keyword evidence="1" id="KW-0732">Signal</keyword>
<dbReference type="GO" id="GO:0008235">
    <property type="term" value="F:metalloexopeptidase activity"/>
    <property type="evidence" value="ECO:0007669"/>
    <property type="project" value="InterPro"/>
</dbReference>
<dbReference type="Pfam" id="PF04389">
    <property type="entry name" value="Peptidase_M28"/>
    <property type="match status" value="1"/>
</dbReference>
<evidence type="ECO:0000313" key="4">
    <source>
        <dbReference type="Proteomes" id="UP000551616"/>
    </source>
</evidence>
<dbReference type="InterPro" id="IPR045175">
    <property type="entry name" value="M28_fam"/>
</dbReference>
<dbReference type="Pfam" id="PF02225">
    <property type="entry name" value="PA"/>
    <property type="match status" value="1"/>
</dbReference>
<organism evidence="3 4">
    <name type="scientific">Bremerella alba</name>
    <dbReference type="NCBI Taxonomy" id="980252"/>
    <lineage>
        <taxon>Bacteria</taxon>
        <taxon>Pseudomonadati</taxon>
        <taxon>Planctomycetota</taxon>
        <taxon>Planctomycetia</taxon>
        <taxon>Pirellulales</taxon>
        <taxon>Pirellulaceae</taxon>
        <taxon>Bremerella</taxon>
    </lineage>
</organism>
<dbReference type="Gene3D" id="3.40.630.10">
    <property type="entry name" value="Zn peptidases"/>
    <property type="match status" value="1"/>
</dbReference>
<dbReference type="SUPFAM" id="SSF53187">
    <property type="entry name" value="Zn-dependent exopeptidases"/>
    <property type="match status" value="1"/>
</dbReference>
<name>A0A7V8VAD9_9BACT</name>
<feature type="chain" id="PRO_5031416637" description="PDZ domain-containing protein" evidence="1">
    <location>
        <begin position="23"/>
        <end position="650"/>
    </location>
</feature>
<dbReference type="InterPro" id="IPR003137">
    <property type="entry name" value="PA_domain"/>
</dbReference>
<feature type="domain" description="PDZ" evidence="2">
    <location>
        <begin position="568"/>
        <end position="639"/>
    </location>
</feature>
<dbReference type="PANTHER" id="PTHR12147:SF26">
    <property type="entry name" value="PEPTIDASE M28 DOMAIN-CONTAINING PROTEIN"/>
    <property type="match status" value="1"/>
</dbReference>
<dbReference type="Proteomes" id="UP000551616">
    <property type="component" value="Unassembled WGS sequence"/>
</dbReference>
<dbReference type="EMBL" id="JABRWO010000022">
    <property type="protein sequence ID" value="MBA2117897.1"/>
    <property type="molecule type" value="Genomic_DNA"/>
</dbReference>
<dbReference type="Pfam" id="PF13180">
    <property type="entry name" value="PDZ_2"/>
    <property type="match status" value="1"/>
</dbReference>
<dbReference type="Gene3D" id="2.30.42.10">
    <property type="match status" value="1"/>
</dbReference>
<dbReference type="GO" id="GO:0006508">
    <property type="term" value="P:proteolysis"/>
    <property type="evidence" value="ECO:0007669"/>
    <property type="project" value="InterPro"/>
</dbReference>
<dbReference type="InterPro" id="IPR001478">
    <property type="entry name" value="PDZ"/>
</dbReference>
<evidence type="ECO:0000259" key="2">
    <source>
        <dbReference type="SMART" id="SM00228"/>
    </source>
</evidence>
<evidence type="ECO:0000256" key="1">
    <source>
        <dbReference type="SAM" id="SignalP"/>
    </source>
</evidence>
<dbReference type="AlphaFoldDB" id="A0A7V8VAD9"/>
<accession>A0A7V8VAD9</accession>
<proteinExistence type="predicted"/>
<keyword evidence="4" id="KW-1185">Reference proteome</keyword>
<dbReference type="SUPFAM" id="SSF52025">
    <property type="entry name" value="PA domain"/>
    <property type="match status" value="1"/>
</dbReference>
<reference evidence="3 4" key="1">
    <citation type="submission" date="2020-05" db="EMBL/GenBank/DDBJ databases">
        <title>Bremerella alba sp. nov., a novel planctomycete isolated from the surface of the macroalga Fucus spiralis.</title>
        <authorList>
            <person name="Godinho O."/>
            <person name="Botelho R."/>
            <person name="Albuquerque L."/>
            <person name="Wiegand S."/>
            <person name="Da Costa M.S."/>
            <person name="Lobo-Da-Cunha A."/>
            <person name="Jogler C."/>
            <person name="Lage O.M."/>
        </authorList>
    </citation>
    <scope>NUCLEOTIDE SEQUENCE [LARGE SCALE GENOMIC DNA]</scope>
    <source>
        <strain evidence="3 4">FF15</strain>
    </source>
</reference>
<feature type="signal peptide" evidence="1">
    <location>
        <begin position="1"/>
        <end position="22"/>
    </location>
</feature>
<dbReference type="InterPro" id="IPR036034">
    <property type="entry name" value="PDZ_sf"/>
</dbReference>
<dbReference type="SUPFAM" id="SSF50156">
    <property type="entry name" value="PDZ domain-like"/>
    <property type="match status" value="1"/>
</dbReference>
<dbReference type="PROSITE" id="PS51257">
    <property type="entry name" value="PROKAR_LIPOPROTEIN"/>
    <property type="match status" value="1"/>
</dbReference>
<dbReference type="Gene3D" id="3.50.30.30">
    <property type="match status" value="1"/>
</dbReference>
<dbReference type="SMART" id="SM00228">
    <property type="entry name" value="PDZ"/>
    <property type="match status" value="1"/>
</dbReference>
<dbReference type="RefSeq" id="WP_207399253.1">
    <property type="nucleotide sequence ID" value="NZ_JABRWO010000022.1"/>
</dbReference>
<dbReference type="PANTHER" id="PTHR12147">
    <property type="entry name" value="METALLOPEPTIDASE M28 FAMILY MEMBER"/>
    <property type="match status" value="1"/>
</dbReference>
<evidence type="ECO:0000313" key="3">
    <source>
        <dbReference type="EMBL" id="MBA2117897.1"/>
    </source>
</evidence>
<comment type="caution">
    <text evidence="3">The sequence shown here is derived from an EMBL/GenBank/DDBJ whole genome shotgun (WGS) entry which is preliminary data.</text>
</comment>
<dbReference type="InterPro" id="IPR007484">
    <property type="entry name" value="Peptidase_M28"/>
</dbReference>
<sequence length="650" mass="69987">MKPTPAITLVLLLAITSVGCQQQESIASSPDSKQQEVASSSIAVSYPVATYSFSDAQIDSRISEDLNFLASDEQEGRGPYSQGLQASAEYIAEQFSSAGLNTKLIQGEPFQVFASRERVDLGEGNRLAFERADGRSQTVIGDDYRPLSPSISGAFDLPLAFAGYGISSPRDAYDDYAQLDATGKAVIVLRHEPDQAGRTQKFAGSGNSKFAYLSTKVVNAIEHGASAVILVTDEAAIQKEKSGGDKLLSFQIRMPKDFQPKIPVIHMKRSVVDALLKEAGKPSLSEWETSVDENLKPNSFGLGEVRVAGEVEIESSERTQQNVLGVLPGKGELASEVVVVGAHYDHLGYGGSGSLAPWTREIHNGADDNASGTVALLETARQCAAWEGADLRTILFIAFGAEEQGLIGSEYYVRHPLFALENTVAMLNYDMVGRLRKDLLTVYGHNTAEEFEAWIDQAAAKHAINIKKVPGGYGPSDHASFYGRGIPVMHDFTGFHSQYHRPSDDIEHINVPGIRKIVGMNVEILQHLVKDQIVPIKNAEGSVLDLYFGGIGSGGQQPAKENKEGGKRALGVQVGDPQPGGIPIIKVTQGSVAEKAGLRSGDILAGWGATNITSIDELKTAVRGTTLDKKIPVRILRGMIELELEVEFPK</sequence>
<gene>
    <name evidence="3" type="ORF">HOV93_51030</name>
</gene>